<evidence type="ECO:0000256" key="2">
    <source>
        <dbReference type="ARBA" id="ARBA00023239"/>
    </source>
</evidence>
<organism evidence="7 8">
    <name type="scientific">Exiguobacterium indicum</name>
    <dbReference type="NCBI Taxonomy" id="296995"/>
    <lineage>
        <taxon>Bacteria</taxon>
        <taxon>Bacillati</taxon>
        <taxon>Bacillota</taxon>
        <taxon>Bacilli</taxon>
        <taxon>Bacillales</taxon>
        <taxon>Bacillales Family XII. Incertae Sedis</taxon>
        <taxon>Exiguobacterium</taxon>
    </lineage>
</organism>
<keyword evidence="2 3" id="KW-0456">Lyase</keyword>
<feature type="binding site" evidence="3">
    <location>
        <position position="321"/>
    </location>
    <ligand>
        <name>CTP</name>
        <dbReference type="ChEBI" id="CHEBI:37563"/>
    </ligand>
</feature>
<feature type="binding site" evidence="3">
    <location>
        <position position="287"/>
    </location>
    <ligand>
        <name>CTP</name>
        <dbReference type="ChEBI" id="CHEBI:37563"/>
    </ligand>
</feature>
<comment type="pathway">
    <text evidence="3 4">Cofactor biosynthesis; coenzyme A biosynthesis; CoA from (R)-pantothenate: step 2/5.</text>
</comment>
<comment type="catalytic activity">
    <reaction evidence="3 4">
        <text>N-[(R)-4-phosphopantothenoyl]-L-cysteine + H(+) = (R)-4'-phosphopantetheine + CO2</text>
        <dbReference type="Rhea" id="RHEA:16793"/>
        <dbReference type="ChEBI" id="CHEBI:15378"/>
        <dbReference type="ChEBI" id="CHEBI:16526"/>
        <dbReference type="ChEBI" id="CHEBI:59458"/>
        <dbReference type="ChEBI" id="CHEBI:61723"/>
        <dbReference type="EC" id="4.1.1.36"/>
    </reaction>
</comment>
<keyword evidence="3" id="KW-0460">Magnesium</keyword>
<dbReference type="InterPro" id="IPR003382">
    <property type="entry name" value="Flavoprotein"/>
</dbReference>
<keyword evidence="1 3" id="KW-0210">Decarboxylase</keyword>
<comment type="catalytic activity">
    <reaction evidence="3 4">
        <text>(R)-4'-phosphopantothenate + L-cysteine + CTP = N-[(R)-4-phosphopantothenoyl]-L-cysteine + CMP + diphosphate + H(+)</text>
        <dbReference type="Rhea" id="RHEA:19397"/>
        <dbReference type="ChEBI" id="CHEBI:10986"/>
        <dbReference type="ChEBI" id="CHEBI:15378"/>
        <dbReference type="ChEBI" id="CHEBI:33019"/>
        <dbReference type="ChEBI" id="CHEBI:35235"/>
        <dbReference type="ChEBI" id="CHEBI:37563"/>
        <dbReference type="ChEBI" id="CHEBI:59458"/>
        <dbReference type="ChEBI" id="CHEBI:60377"/>
        <dbReference type="EC" id="6.3.2.5"/>
    </reaction>
</comment>
<dbReference type="InterPro" id="IPR036551">
    <property type="entry name" value="Flavin_trans-like"/>
</dbReference>
<dbReference type="SUPFAM" id="SSF52507">
    <property type="entry name" value="Homo-oligomeric flavin-containing Cys decarboxylases, HFCD"/>
    <property type="match status" value="1"/>
</dbReference>
<evidence type="ECO:0000313" key="8">
    <source>
        <dbReference type="Proteomes" id="UP000053797"/>
    </source>
</evidence>
<dbReference type="OrthoDB" id="9802554at2"/>
<comment type="function">
    <text evidence="3">Catalyzes two sequential steps in the biosynthesis of coenzyme A. In the first step cysteine is conjugated to 4'-phosphopantothenate to form 4-phosphopantothenoylcysteine. In the second step the latter compound is decarboxylated to form 4'-phosphopantotheine.</text>
</comment>
<feature type="domain" description="DNA/pantothenate metabolism flavoprotein C-terminal" evidence="6">
    <location>
        <begin position="184"/>
        <end position="393"/>
    </location>
</feature>
<dbReference type="RefSeq" id="WP_058264793.1">
    <property type="nucleotide sequence ID" value="NZ_FMYN01000001.1"/>
</dbReference>
<comment type="caution">
    <text evidence="3">Lacks conserved residue(s) required for the propagation of feature annotation.</text>
</comment>
<evidence type="ECO:0000256" key="1">
    <source>
        <dbReference type="ARBA" id="ARBA00022793"/>
    </source>
</evidence>
<feature type="binding site" evidence="3">
    <location>
        <position position="335"/>
    </location>
    <ligand>
        <name>CTP</name>
        <dbReference type="ChEBI" id="CHEBI:37563"/>
    </ligand>
</feature>
<accession>A0A0V8GJZ1</accession>
<comment type="caution">
    <text evidence="7">The sequence shown here is derived from an EMBL/GenBank/DDBJ whole genome shotgun (WGS) entry which is preliminary data.</text>
</comment>
<dbReference type="UniPathway" id="UPA00241">
    <property type="reaction ID" value="UER00353"/>
</dbReference>
<gene>
    <name evidence="3" type="primary">coaBC</name>
    <name evidence="7" type="ORF">AS033_04200</name>
</gene>
<dbReference type="GO" id="GO:0004633">
    <property type="term" value="F:phosphopantothenoylcysteine decarboxylase activity"/>
    <property type="evidence" value="ECO:0007669"/>
    <property type="project" value="UniProtKB-UniRule"/>
</dbReference>
<dbReference type="GO" id="GO:0015941">
    <property type="term" value="P:pantothenate catabolic process"/>
    <property type="evidence" value="ECO:0007669"/>
    <property type="project" value="InterPro"/>
</dbReference>
<dbReference type="HAMAP" id="MF_02225">
    <property type="entry name" value="CoaBC"/>
    <property type="match status" value="1"/>
</dbReference>
<feature type="active site" description="Proton donor" evidence="3">
    <location>
        <position position="157"/>
    </location>
</feature>
<evidence type="ECO:0000259" key="5">
    <source>
        <dbReference type="Pfam" id="PF02441"/>
    </source>
</evidence>
<keyword evidence="3 4" id="KW-0436">Ligase</keyword>
<dbReference type="GO" id="GO:0010181">
    <property type="term" value="F:FMN binding"/>
    <property type="evidence" value="ECO:0007669"/>
    <property type="project" value="UniProtKB-UniRule"/>
</dbReference>
<dbReference type="GO" id="GO:0046872">
    <property type="term" value="F:metal ion binding"/>
    <property type="evidence" value="ECO:0007669"/>
    <property type="project" value="UniProtKB-KW"/>
</dbReference>
<evidence type="ECO:0000256" key="3">
    <source>
        <dbReference type="HAMAP-Rule" id="MF_02225"/>
    </source>
</evidence>
<comment type="cofactor">
    <cofactor evidence="3">
        <name>FMN</name>
        <dbReference type="ChEBI" id="CHEBI:58210"/>
    </cofactor>
    <text evidence="3">Binds 1 FMN per subunit.</text>
</comment>
<keyword evidence="3 4" id="KW-0285">Flavoprotein</keyword>
<evidence type="ECO:0000256" key="4">
    <source>
        <dbReference type="RuleBase" id="RU364078"/>
    </source>
</evidence>
<comment type="function">
    <text evidence="4">Catalyzes two steps in the biosynthesis of coenzyme A. In the first step cysteine is conjugated to 4'-phosphopantothenate to form 4-phosphopantothenoylcysteine, in the latter compound is decarboxylated to form 4'-phosphopantotheine.</text>
</comment>
<feature type="region of interest" description="Phosphopantothenate--cysteine ligase" evidence="3">
    <location>
        <begin position="189"/>
        <end position="396"/>
    </location>
</feature>
<dbReference type="EC" id="4.1.1.36" evidence="3"/>
<dbReference type="NCBIfam" id="TIGR00521">
    <property type="entry name" value="coaBC_dfp"/>
    <property type="match status" value="1"/>
</dbReference>
<comment type="similarity">
    <text evidence="3 4">In the C-terminal section; belongs to the PPC synthetase family.</text>
</comment>
<dbReference type="InterPro" id="IPR005252">
    <property type="entry name" value="CoaBC"/>
</dbReference>
<dbReference type="PANTHER" id="PTHR14359:SF6">
    <property type="entry name" value="PHOSPHOPANTOTHENOYLCYSTEINE DECARBOXYLASE"/>
    <property type="match status" value="1"/>
</dbReference>
<dbReference type="Gene3D" id="3.40.50.10300">
    <property type="entry name" value="CoaB-like"/>
    <property type="match status" value="1"/>
</dbReference>
<dbReference type="GO" id="GO:0071513">
    <property type="term" value="C:phosphopantothenoylcysteine decarboxylase complex"/>
    <property type="evidence" value="ECO:0007669"/>
    <property type="project" value="TreeGrafter"/>
</dbReference>
<feature type="binding site" evidence="3">
    <location>
        <position position="339"/>
    </location>
    <ligand>
        <name>CTP</name>
        <dbReference type="ChEBI" id="CHEBI:37563"/>
    </ligand>
</feature>
<dbReference type="InterPro" id="IPR007085">
    <property type="entry name" value="DNA/pantothenate-metab_flavo_C"/>
</dbReference>
<dbReference type="InterPro" id="IPR035929">
    <property type="entry name" value="CoaB-like_sf"/>
</dbReference>
<dbReference type="Gene3D" id="3.40.50.1950">
    <property type="entry name" value="Flavin prenyltransferase-like"/>
    <property type="match status" value="1"/>
</dbReference>
<dbReference type="SUPFAM" id="SSF102645">
    <property type="entry name" value="CoaB-like"/>
    <property type="match status" value="1"/>
</dbReference>
<comment type="pathway">
    <text evidence="3 4">Cofactor biosynthesis; coenzyme A biosynthesis; CoA from (R)-pantothenate: step 3/5.</text>
</comment>
<feature type="region of interest" description="Phosphopantothenoylcysteine decarboxylase" evidence="3">
    <location>
        <begin position="1"/>
        <end position="188"/>
    </location>
</feature>
<dbReference type="GO" id="GO:0015937">
    <property type="term" value="P:coenzyme A biosynthetic process"/>
    <property type="evidence" value="ECO:0007669"/>
    <property type="project" value="UniProtKB-UniRule"/>
</dbReference>
<comment type="similarity">
    <text evidence="3 4">In the N-terminal section; belongs to the HFCD (homo-oligomeric flavin containing Cys decarboxylase) superfamily.</text>
</comment>
<keyword evidence="3 4" id="KW-0288">FMN</keyword>
<dbReference type="GO" id="GO:0004632">
    <property type="term" value="F:phosphopantothenate--cysteine ligase activity"/>
    <property type="evidence" value="ECO:0007669"/>
    <property type="project" value="UniProtKB-UniRule"/>
</dbReference>
<dbReference type="Proteomes" id="UP000053797">
    <property type="component" value="Unassembled WGS sequence"/>
</dbReference>
<feature type="binding site" evidence="3">
    <location>
        <position position="277"/>
    </location>
    <ligand>
        <name>CTP</name>
        <dbReference type="ChEBI" id="CHEBI:37563"/>
    </ligand>
</feature>
<evidence type="ECO:0000313" key="7">
    <source>
        <dbReference type="EMBL" id="KSU50590.1"/>
    </source>
</evidence>
<sequence length="396" mass="42734">MLTNRNILLCVGGGIASYKSAALASKLVQAGAHVQVAMTRNAQQFVGKTTFEALTRKAVYDDVFIEHDPSKIAHIDLADEADLIVVAPATANLIAKLAHGIADDFITTTILAATCPVIVAPAMNVNMLEHPATVRNIEQLKQDGVQVIAPGVGNLACGWVGKGRLPEPEDLVATLSTFFEDKYLAGRKVLISAGPTVERIDPVRYLTNDSSGKTGIALAEAARDAGADVTLVHGPLRIGLPVGVETIAVESGEEMLEAMLRDYETQDIVIMSAAVADYRPSVQYDQKQKKIHGPLRIELEETTDILKTLGEQKQHQVLVGFAAETTDVETFAKQKLVRKKADFIVANDVSRSDIGFVSDENEVVVFGKNDSVTRYDQQLKSTLAKALMRQFAEALA</sequence>
<feature type="domain" description="Flavoprotein" evidence="5">
    <location>
        <begin position="6"/>
        <end position="174"/>
    </location>
</feature>
<protein>
    <recommendedName>
        <fullName evidence="3">Coenzyme A biosynthesis bifunctional protein CoaBC</fullName>
    </recommendedName>
    <alternativeName>
        <fullName evidence="3">DNA/pantothenate metabolism flavoprotein</fullName>
    </alternativeName>
    <alternativeName>
        <fullName evidence="3">Phosphopantothenoylcysteine synthetase/decarboxylase</fullName>
        <shortName evidence="3">PPCS-PPCDC</shortName>
    </alternativeName>
    <domain>
        <recommendedName>
            <fullName evidence="3">Phosphopantothenoylcysteine decarboxylase</fullName>
            <shortName evidence="3">PPC decarboxylase</shortName>
            <shortName evidence="3">PPC-DC</shortName>
            <ecNumber evidence="3">4.1.1.36</ecNumber>
        </recommendedName>
        <alternativeName>
            <fullName evidence="3">CoaC</fullName>
        </alternativeName>
    </domain>
    <domain>
        <recommendedName>
            <fullName evidence="3">Phosphopantothenate--cysteine ligase</fullName>
            <ecNumber evidence="3">6.3.2.5</ecNumber>
        </recommendedName>
        <alternativeName>
            <fullName evidence="3">CoaB</fullName>
        </alternativeName>
        <alternativeName>
            <fullName evidence="3">Phosphopantothenoylcysteine synthetase</fullName>
            <shortName evidence="3">PPC synthetase</shortName>
            <shortName evidence="3">PPC-S</shortName>
        </alternativeName>
    </domain>
</protein>
<keyword evidence="3" id="KW-0511">Multifunctional enzyme</keyword>
<comment type="cofactor">
    <cofactor evidence="3">
        <name>Mg(2+)</name>
        <dbReference type="ChEBI" id="CHEBI:18420"/>
    </cofactor>
</comment>
<proteinExistence type="inferred from homology"/>
<dbReference type="EMBL" id="LNQL01000001">
    <property type="protein sequence ID" value="KSU50590.1"/>
    <property type="molecule type" value="Genomic_DNA"/>
</dbReference>
<dbReference type="AlphaFoldDB" id="A0A0V8GJZ1"/>
<reference evidence="7 8" key="1">
    <citation type="journal article" date="2015" name="Int. J. Syst. Evol. Microbiol.">
        <title>Exiguobacterium enclense sp. nov., isolated from sediment.</title>
        <authorList>
            <person name="Dastager S.G."/>
            <person name="Mawlankar R."/>
            <person name="Sonalkar V.V."/>
            <person name="Thorat M.N."/>
            <person name="Mual P."/>
            <person name="Verma A."/>
            <person name="Krishnamurthi S."/>
            <person name="Tang S.K."/>
            <person name="Li W.J."/>
        </authorList>
    </citation>
    <scope>NUCLEOTIDE SEQUENCE [LARGE SCALE GENOMIC DNA]</scope>
    <source>
        <strain evidence="7 8">NIO-1109</strain>
    </source>
</reference>
<dbReference type="Pfam" id="PF02441">
    <property type="entry name" value="Flavoprotein"/>
    <property type="match status" value="1"/>
</dbReference>
<name>A0A0V8GJZ1_9BACL</name>
<dbReference type="EC" id="6.3.2.5" evidence="3"/>
<dbReference type="Pfam" id="PF04127">
    <property type="entry name" value="DFP"/>
    <property type="match status" value="1"/>
</dbReference>
<dbReference type="PANTHER" id="PTHR14359">
    <property type="entry name" value="HOMO-OLIGOMERIC FLAVIN CONTAINING CYS DECARBOXYLASE FAMILY"/>
    <property type="match status" value="1"/>
</dbReference>
<evidence type="ECO:0000259" key="6">
    <source>
        <dbReference type="Pfam" id="PF04127"/>
    </source>
</evidence>
<keyword evidence="3" id="KW-0479">Metal-binding</keyword>